<evidence type="ECO:0000256" key="8">
    <source>
        <dbReference type="ARBA" id="ARBA00022989"/>
    </source>
</evidence>
<dbReference type="NCBIfam" id="TIGR01131">
    <property type="entry name" value="ATP_synt_6_or_A"/>
    <property type="match status" value="1"/>
</dbReference>
<keyword evidence="6 12" id="KW-0812">Transmembrane</keyword>
<evidence type="ECO:0000256" key="4">
    <source>
        <dbReference type="ARBA" id="ARBA00022475"/>
    </source>
</evidence>
<dbReference type="PRINTS" id="PR00123">
    <property type="entry name" value="ATPASEA"/>
</dbReference>
<keyword evidence="4 12" id="KW-1003">Cell membrane</keyword>
<dbReference type="Proteomes" id="UP000503251">
    <property type="component" value="Chromosome"/>
</dbReference>
<keyword evidence="11 12" id="KW-0066">ATP synthesis</keyword>
<evidence type="ECO:0000256" key="1">
    <source>
        <dbReference type="ARBA" id="ARBA00004141"/>
    </source>
</evidence>
<evidence type="ECO:0000256" key="5">
    <source>
        <dbReference type="ARBA" id="ARBA00022547"/>
    </source>
</evidence>
<dbReference type="SUPFAM" id="SSF81336">
    <property type="entry name" value="F1F0 ATP synthase subunit A"/>
    <property type="match status" value="1"/>
</dbReference>
<comment type="subcellular location">
    <subcellularLocation>
        <location evidence="12 13">Cell membrane</location>
        <topology evidence="12 13">Multi-pass membrane protein</topology>
    </subcellularLocation>
    <subcellularLocation>
        <location evidence="1">Membrane</location>
        <topology evidence="1">Multi-pass membrane protein</topology>
    </subcellularLocation>
</comment>
<comment type="similarity">
    <text evidence="2 12 13">Belongs to the ATPase A chain family.</text>
</comment>
<evidence type="ECO:0000256" key="2">
    <source>
        <dbReference type="ARBA" id="ARBA00006810"/>
    </source>
</evidence>
<keyword evidence="3 12" id="KW-0813">Transport</keyword>
<feature type="transmembrane region" description="Helical" evidence="12">
    <location>
        <begin position="87"/>
        <end position="107"/>
    </location>
</feature>
<dbReference type="GO" id="GO:0046933">
    <property type="term" value="F:proton-transporting ATP synthase activity, rotational mechanism"/>
    <property type="evidence" value="ECO:0007669"/>
    <property type="project" value="UniProtKB-UniRule"/>
</dbReference>
<evidence type="ECO:0000313" key="15">
    <source>
        <dbReference type="EMBL" id="TVM35785.1"/>
    </source>
</evidence>
<dbReference type="PANTHER" id="PTHR42823">
    <property type="entry name" value="ATP SYNTHASE SUBUNIT A, CHLOROPLASTIC"/>
    <property type="match status" value="1"/>
</dbReference>
<dbReference type="InterPro" id="IPR000568">
    <property type="entry name" value="ATP_synth_F0_asu"/>
</dbReference>
<evidence type="ECO:0000256" key="13">
    <source>
        <dbReference type="RuleBase" id="RU000483"/>
    </source>
</evidence>
<dbReference type="EMBL" id="CP039543">
    <property type="protein sequence ID" value="QJT10100.1"/>
    <property type="molecule type" value="Genomic_DNA"/>
</dbReference>
<evidence type="ECO:0000313" key="14">
    <source>
        <dbReference type="EMBL" id="QJT10100.1"/>
    </source>
</evidence>
<organism evidence="15 16">
    <name type="scientific">Oceanidesulfovibrio marinus</name>
    <dbReference type="NCBI Taxonomy" id="370038"/>
    <lineage>
        <taxon>Bacteria</taxon>
        <taxon>Pseudomonadati</taxon>
        <taxon>Thermodesulfobacteriota</taxon>
        <taxon>Desulfovibrionia</taxon>
        <taxon>Desulfovibrionales</taxon>
        <taxon>Desulfovibrionaceae</taxon>
        <taxon>Oceanidesulfovibrio</taxon>
    </lineage>
</organism>
<accession>A0A6P1ZN02</accession>
<dbReference type="AlphaFoldDB" id="A0A6P1ZN02"/>
<feature type="transmembrane region" description="Helical" evidence="12">
    <location>
        <begin position="32"/>
        <end position="50"/>
    </location>
</feature>
<evidence type="ECO:0000256" key="10">
    <source>
        <dbReference type="ARBA" id="ARBA00023136"/>
    </source>
</evidence>
<protein>
    <recommendedName>
        <fullName evidence="12 13">ATP synthase subunit a</fullName>
    </recommendedName>
    <alternativeName>
        <fullName evidence="12">ATP synthase F0 sector subunit a</fullName>
    </alternativeName>
    <alternativeName>
        <fullName evidence="12">F-ATPase subunit 6</fullName>
    </alternativeName>
</protein>
<evidence type="ECO:0000256" key="9">
    <source>
        <dbReference type="ARBA" id="ARBA00023065"/>
    </source>
</evidence>
<feature type="transmembrane region" description="Helical" evidence="12">
    <location>
        <begin position="119"/>
        <end position="139"/>
    </location>
</feature>
<keyword evidence="5 12" id="KW-0138">CF(0)</keyword>
<keyword evidence="17" id="KW-1185">Reference proteome</keyword>
<dbReference type="Pfam" id="PF00119">
    <property type="entry name" value="ATP-synt_A"/>
    <property type="match status" value="1"/>
</dbReference>
<evidence type="ECO:0000256" key="11">
    <source>
        <dbReference type="ARBA" id="ARBA00023310"/>
    </source>
</evidence>
<keyword evidence="8 12" id="KW-1133">Transmembrane helix</keyword>
<dbReference type="EMBL" id="QMIF01000002">
    <property type="protein sequence ID" value="TVM35785.1"/>
    <property type="molecule type" value="Genomic_DNA"/>
</dbReference>
<evidence type="ECO:0000313" key="17">
    <source>
        <dbReference type="Proteomes" id="UP000503251"/>
    </source>
</evidence>
<dbReference type="InterPro" id="IPR023011">
    <property type="entry name" value="ATP_synth_F0_asu_AS"/>
</dbReference>
<sequence length="234" mass="26127">MAGGLPHPVLFSNLTGADEALSHMLGVHEAKHIFYTWIAMAILFITAFFVRKSLKTVPGTLQNIFETIIGGLENFVVENMGEDGRKVYPVLIVLFLFIVTQNFLGLVPGCDAPTANVNTNAAMAVFVFLYYNGIGIMRWGPGYIKHFMGPMLPLAPLMLILEIISHIARPLSLTLRLFGNIRGEEIVLILFFILAPIVGTIPIYFLFMLAKFLQAFIFFMLTMIYLKGSMEHAH</sequence>
<name>A0A6P1ZN02_9BACT</name>
<dbReference type="CDD" id="cd00310">
    <property type="entry name" value="ATP-synt_Fo_a_6"/>
    <property type="match status" value="1"/>
</dbReference>
<evidence type="ECO:0000256" key="12">
    <source>
        <dbReference type="HAMAP-Rule" id="MF_01393"/>
    </source>
</evidence>
<dbReference type="Proteomes" id="UP000434052">
    <property type="component" value="Unassembled WGS sequence"/>
</dbReference>
<dbReference type="GO" id="GO:0042777">
    <property type="term" value="P:proton motive force-driven plasma membrane ATP synthesis"/>
    <property type="evidence" value="ECO:0007669"/>
    <property type="project" value="TreeGrafter"/>
</dbReference>
<evidence type="ECO:0000256" key="3">
    <source>
        <dbReference type="ARBA" id="ARBA00022448"/>
    </source>
</evidence>
<dbReference type="HAMAP" id="MF_01393">
    <property type="entry name" value="ATP_synth_a_bact"/>
    <property type="match status" value="1"/>
</dbReference>
<gene>
    <name evidence="12 15" type="primary">atpB</name>
    <name evidence="15" type="ORF">DQK91_03735</name>
    <name evidence="14" type="ORF">E8L03_14695</name>
</gene>
<dbReference type="Gene3D" id="1.20.120.220">
    <property type="entry name" value="ATP synthase, F0 complex, subunit A"/>
    <property type="match status" value="1"/>
</dbReference>
<dbReference type="InterPro" id="IPR045082">
    <property type="entry name" value="ATP_syn_F0_a_bact/chloroplast"/>
</dbReference>
<dbReference type="GO" id="GO:0005886">
    <property type="term" value="C:plasma membrane"/>
    <property type="evidence" value="ECO:0007669"/>
    <property type="project" value="UniProtKB-SubCell"/>
</dbReference>
<evidence type="ECO:0000256" key="7">
    <source>
        <dbReference type="ARBA" id="ARBA00022781"/>
    </source>
</evidence>
<keyword evidence="10 12" id="KW-0472">Membrane</keyword>
<reference evidence="15 16" key="1">
    <citation type="submission" date="2018-06" db="EMBL/GenBank/DDBJ databases">
        <title>Complete genome of Desulfovibrio marinus P48SEP.</title>
        <authorList>
            <person name="Crispim J.S."/>
            <person name="Vidigal P.M.P."/>
            <person name="Silva L.C.F."/>
            <person name="Araujo L.C."/>
            <person name="Laguardia C.N."/>
            <person name="Dias R.S."/>
            <person name="Sousa M.P."/>
            <person name="Paula S.O."/>
            <person name="Silva C."/>
        </authorList>
    </citation>
    <scope>NUCLEOTIDE SEQUENCE [LARGE SCALE GENOMIC DNA]</scope>
    <source>
        <strain evidence="15 16">P48SEP</strain>
    </source>
</reference>
<dbReference type="GO" id="GO:0045259">
    <property type="term" value="C:proton-transporting ATP synthase complex"/>
    <property type="evidence" value="ECO:0007669"/>
    <property type="project" value="UniProtKB-KW"/>
</dbReference>
<dbReference type="PROSITE" id="PS00449">
    <property type="entry name" value="ATPASE_A"/>
    <property type="match status" value="1"/>
</dbReference>
<dbReference type="OrthoDB" id="9789241at2"/>
<keyword evidence="9 12" id="KW-0406">Ion transport</keyword>
<evidence type="ECO:0000313" key="16">
    <source>
        <dbReference type="Proteomes" id="UP000434052"/>
    </source>
</evidence>
<proteinExistence type="inferred from homology"/>
<evidence type="ECO:0000256" key="6">
    <source>
        <dbReference type="ARBA" id="ARBA00022692"/>
    </source>
</evidence>
<keyword evidence="7 12" id="KW-0375">Hydrogen ion transport</keyword>
<reference evidence="14 17" key="2">
    <citation type="submission" date="2019-04" db="EMBL/GenBank/DDBJ databases">
        <title>Isolation and culture of sulfate reducing bacteria from the cold seep of the South China Sea.</title>
        <authorList>
            <person name="Sun C."/>
            <person name="Liu R."/>
        </authorList>
    </citation>
    <scope>NUCLEOTIDE SEQUENCE [LARGE SCALE GENOMIC DNA]</scope>
    <source>
        <strain evidence="14 17">CS1</strain>
    </source>
</reference>
<dbReference type="PANTHER" id="PTHR42823:SF3">
    <property type="entry name" value="ATP SYNTHASE SUBUNIT A, CHLOROPLASTIC"/>
    <property type="match status" value="1"/>
</dbReference>
<feature type="transmembrane region" description="Helical" evidence="12">
    <location>
        <begin position="188"/>
        <end position="221"/>
    </location>
</feature>
<comment type="function">
    <text evidence="12 13">Key component of the proton channel; it plays a direct role in the translocation of protons across the membrane.</text>
</comment>
<dbReference type="RefSeq" id="WP_144234115.1">
    <property type="nucleotide sequence ID" value="NZ_CP039543.1"/>
</dbReference>
<dbReference type="InterPro" id="IPR035908">
    <property type="entry name" value="F0_ATP_A_sf"/>
</dbReference>